<accession>K1R9S1</accession>
<dbReference type="InterPro" id="IPR027806">
    <property type="entry name" value="HARBI1_dom"/>
</dbReference>
<proteinExistence type="predicted"/>
<evidence type="ECO:0000256" key="2">
    <source>
        <dbReference type="ARBA" id="ARBA00022723"/>
    </source>
</evidence>
<dbReference type="AlphaFoldDB" id="K1R9S1"/>
<comment type="cofactor">
    <cofactor evidence="1">
        <name>a divalent metal cation</name>
        <dbReference type="ChEBI" id="CHEBI:60240"/>
    </cofactor>
</comment>
<dbReference type="HOGENOM" id="CLU_079996_0_0_1"/>
<dbReference type="Pfam" id="PF13359">
    <property type="entry name" value="DDE_Tnp_4"/>
    <property type="match status" value="1"/>
</dbReference>
<gene>
    <name evidence="4" type="ORF">CGI_10004825</name>
</gene>
<keyword evidence="2" id="KW-0479">Metal-binding</keyword>
<protein>
    <recommendedName>
        <fullName evidence="3">DDE Tnp4 domain-containing protein</fullName>
    </recommendedName>
</protein>
<evidence type="ECO:0000313" key="4">
    <source>
        <dbReference type="EMBL" id="EKC40409.1"/>
    </source>
</evidence>
<feature type="domain" description="DDE Tnp4" evidence="3">
    <location>
        <begin position="2"/>
        <end position="138"/>
    </location>
</feature>
<dbReference type="GO" id="GO:0046872">
    <property type="term" value="F:metal ion binding"/>
    <property type="evidence" value="ECO:0007669"/>
    <property type="project" value="UniProtKB-KW"/>
</dbReference>
<organism evidence="4">
    <name type="scientific">Magallana gigas</name>
    <name type="common">Pacific oyster</name>
    <name type="synonym">Crassostrea gigas</name>
    <dbReference type="NCBI Taxonomy" id="29159"/>
    <lineage>
        <taxon>Eukaryota</taxon>
        <taxon>Metazoa</taxon>
        <taxon>Spiralia</taxon>
        <taxon>Lophotrochozoa</taxon>
        <taxon>Mollusca</taxon>
        <taxon>Bivalvia</taxon>
        <taxon>Autobranchia</taxon>
        <taxon>Pteriomorphia</taxon>
        <taxon>Ostreida</taxon>
        <taxon>Ostreoidea</taxon>
        <taxon>Ostreidae</taxon>
        <taxon>Magallana</taxon>
    </lineage>
</organism>
<name>K1R9S1_MAGGI</name>
<reference evidence="4" key="1">
    <citation type="journal article" date="2012" name="Nature">
        <title>The oyster genome reveals stress adaptation and complexity of shell formation.</title>
        <authorList>
            <person name="Zhang G."/>
            <person name="Fang X."/>
            <person name="Guo X."/>
            <person name="Li L."/>
            <person name="Luo R."/>
            <person name="Xu F."/>
            <person name="Yang P."/>
            <person name="Zhang L."/>
            <person name="Wang X."/>
            <person name="Qi H."/>
            <person name="Xiong Z."/>
            <person name="Que H."/>
            <person name="Xie Y."/>
            <person name="Holland P.W."/>
            <person name="Paps J."/>
            <person name="Zhu Y."/>
            <person name="Wu F."/>
            <person name="Chen Y."/>
            <person name="Wang J."/>
            <person name="Peng C."/>
            <person name="Meng J."/>
            <person name="Yang L."/>
            <person name="Liu J."/>
            <person name="Wen B."/>
            <person name="Zhang N."/>
            <person name="Huang Z."/>
            <person name="Zhu Q."/>
            <person name="Feng Y."/>
            <person name="Mount A."/>
            <person name="Hedgecock D."/>
            <person name="Xu Z."/>
            <person name="Liu Y."/>
            <person name="Domazet-Loso T."/>
            <person name="Du Y."/>
            <person name="Sun X."/>
            <person name="Zhang S."/>
            <person name="Liu B."/>
            <person name="Cheng P."/>
            <person name="Jiang X."/>
            <person name="Li J."/>
            <person name="Fan D."/>
            <person name="Wang W."/>
            <person name="Fu W."/>
            <person name="Wang T."/>
            <person name="Wang B."/>
            <person name="Zhang J."/>
            <person name="Peng Z."/>
            <person name="Li Y."/>
            <person name="Li N."/>
            <person name="Wang J."/>
            <person name="Chen M."/>
            <person name="He Y."/>
            <person name="Tan F."/>
            <person name="Song X."/>
            <person name="Zheng Q."/>
            <person name="Huang R."/>
            <person name="Yang H."/>
            <person name="Du X."/>
            <person name="Chen L."/>
            <person name="Yang M."/>
            <person name="Gaffney P.M."/>
            <person name="Wang S."/>
            <person name="Luo L."/>
            <person name="She Z."/>
            <person name="Ming Y."/>
            <person name="Huang W."/>
            <person name="Zhang S."/>
            <person name="Huang B."/>
            <person name="Zhang Y."/>
            <person name="Qu T."/>
            <person name="Ni P."/>
            <person name="Miao G."/>
            <person name="Wang J."/>
            <person name="Wang Q."/>
            <person name="Steinberg C.E."/>
            <person name="Wang H."/>
            <person name="Li N."/>
            <person name="Qian L."/>
            <person name="Zhang G."/>
            <person name="Li Y."/>
            <person name="Yang H."/>
            <person name="Liu X."/>
            <person name="Wang J."/>
            <person name="Yin Y."/>
            <person name="Wang J."/>
        </authorList>
    </citation>
    <scope>NUCLEOTIDE SEQUENCE [LARGE SCALE GENOMIC DNA]</scope>
    <source>
        <strain evidence="4">05x7-T-G4-1.051#20</strain>
    </source>
</reference>
<evidence type="ECO:0000259" key="3">
    <source>
        <dbReference type="Pfam" id="PF13359"/>
    </source>
</evidence>
<dbReference type="EMBL" id="JH818648">
    <property type="protein sequence ID" value="EKC40409.1"/>
    <property type="molecule type" value="Genomic_DNA"/>
</dbReference>
<evidence type="ECO:0000256" key="1">
    <source>
        <dbReference type="ARBA" id="ARBA00001968"/>
    </source>
</evidence>
<sequence>MVVVTTTGHFVTAVGPYLADNKNNDANILTHMLKSNLEDIKHWVQENDIFVVDRGFRDAISLLDNMGIKSEMQCFMQRGDKQLSTEDANASRLVTKVRWVVESENARIKRWKYLDKVLPTNQIPYIGDYIRIICAISNKFLPPLLPAQDDDVAGAAKMLHLSRQVNGLKERVEAESLYSRKSSMWRAASTIDEFPKMTEEQLRALTCGSYMYKLQLSRCYIQEHLDGNHDILVHREEPQLLKVKMQSRHVSSKATKLSLQHGIVCAGPGREWLVCAHVASVLWYLGYARHKQDSLNIEFRNWGVYVQDAPSLPEPIDASDSEDSTIEQ</sequence>
<dbReference type="InParanoid" id="K1R9S1"/>